<protein>
    <submittedName>
        <fullName evidence="2">PEP-CTERM motif protein</fullName>
    </submittedName>
</protein>
<dbReference type="Pfam" id="PF07589">
    <property type="entry name" value="PEP-CTERM"/>
    <property type="match status" value="1"/>
</dbReference>
<accession>A0A1J5RJD0</accession>
<feature type="domain" description="Ice-binding protein C-terminal" evidence="1">
    <location>
        <begin position="223"/>
        <end position="247"/>
    </location>
</feature>
<sequence length="253" mass="26275">MKRKLVLGAGVAAVSLASLAWVTGANAALLIDRGLPTINLNNSAGANRSNVAWTETGYNPSDYWMVGDTFANTSSKIWFIDTIRLWTVGTTGTTALWGGIDGSTIGLVSGSGTVSNAAYADSSTYQGYSGAYRDMHQVDFAVNIALAAGQTYDFFLDGTGGDYGVPFVHASNAALSGSPQVGANDSLREANVVGGSVISADAWTSLGNGWDKGSDVNVQAFGSVPEPATYAMLIPGLGLLGFMGRRRKQRKAA</sequence>
<name>A0A1J5RJD0_9ZZZZ</name>
<proteinExistence type="predicted"/>
<evidence type="ECO:0000259" key="1">
    <source>
        <dbReference type="Pfam" id="PF07589"/>
    </source>
</evidence>
<dbReference type="InterPro" id="IPR013424">
    <property type="entry name" value="Ice-binding_C"/>
</dbReference>
<dbReference type="NCBIfam" id="TIGR02595">
    <property type="entry name" value="PEP_CTERM"/>
    <property type="match status" value="1"/>
</dbReference>
<reference evidence="2" key="1">
    <citation type="submission" date="2016-10" db="EMBL/GenBank/DDBJ databases">
        <title>Sequence of Gallionella enrichment culture.</title>
        <authorList>
            <person name="Poehlein A."/>
            <person name="Muehling M."/>
            <person name="Daniel R."/>
        </authorList>
    </citation>
    <scope>NUCLEOTIDE SEQUENCE</scope>
</reference>
<gene>
    <name evidence="2" type="ORF">GALL_218030</name>
</gene>
<organism evidence="2">
    <name type="scientific">mine drainage metagenome</name>
    <dbReference type="NCBI Taxonomy" id="410659"/>
    <lineage>
        <taxon>unclassified sequences</taxon>
        <taxon>metagenomes</taxon>
        <taxon>ecological metagenomes</taxon>
    </lineage>
</organism>
<dbReference type="AlphaFoldDB" id="A0A1J5RJD0"/>
<dbReference type="EMBL" id="MLJW01000153">
    <property type="protein sequence ID" value="OIQ96174.1"/>
    <property type="molecule type" value="Genomic_DNA"/>
</dbReference>
<comment type="caution">
    <text evidence="2">The sequence shown here is derived from an EMBL/GenBank/DDBJ whole genome shotgun (WGS) entry which is preliminary data.</text>
</comment>
<evidence type="ECO:0000313" key="2">
    <source>
        <dbReference type="EMBL" id="OIQ96174.1"/>
    </source>
</evidence>